<evidence type="ECO:0000259" key="11">
    <source>
        <dbReference type="PROSITE" id="PS50885"/>
    </source>
</evidence>
<evidence type="ECO:0000256" key="6">
    <source>
        <dbReference type="ARBA" id="ARBA00023224"/>
    </source>
</evidence>
<feature type="domain" description="Methyl-accepting transducer" evidence="10">
    <location>
        <begin position="293"/>
        <end position="533"/>
    </location>
</feature>
<dbReference type="InterPro" id="IPR004089">
    <property type="entry name" value="MCPsignal_dom"/>
</dbReference>
<dbReference type="Gene3D" id="3.30.450.20">
    <property type="entry name" value="PAS domain"/>
    <property type="match status" value="1"/>
</dbReference>
<evidence type="ECO:0000313" key="13">
    <source>
        <dbReference type="Proteomes" id="UP000199318"/>
    </source>
</evidence>
<reference evidence="13" key="1">
    <citation type="submission" date="2016-10" db="EMBL/GenBank/DDBJ databases">
        <authorList>
            <person name="de Groot N.N."/>
        </authorList>
    </citation>
    <scope>NUCLEOTIDE SEQUENCE [LARGE SCALE GENOMIC DNA]</scope>
    <source>
        <strain evidence="13">10nlg</strain>
    </source>
</reference>
<dbReference type="SMART" id="SM00283">
    <property type="entry name" value="MA"/>
    <property type="match status" value="1"/>
</dbReference>
<comment type="similarity">
    <text evidence="7">Belongs to the methyl-accepting chemotaxis (MCP) protein family.</text>
</comment>
<evidence type="ECO:0000256" key="8">
    <source>
        <dbReference type="PROSITE-ProRule" id="PRU00284"/>
    </source>
</evidence>
<evidence type="ECO:0000256" key="5">
    <source>
        <dbReference type="ARBA" id="ARBA00023136"/>
    </source>
</evidence>
<keyword evidence="13" id="KW-1185">Reference proteome</keyword>
<dbReference type="SMART" id="SM01049">
    <property type="entry name" value="Cache_2"/>
    <property type="match status" value="1"/>
</dbReference>
<evidence type="ECO:0000256" key="4">
    <source>
        <dbReference type="ARBA" id="ARBA00022989"/>
    </source>
</evidence>
<dbReference type="GO" id="GO:0005886">
    <property type="term" value="C:plasma membrane"/>
    <property type="evidence" value="ECO:0007669"/>
    <property type="project" value="UniProtKB-SubCell"/>
</dbReference>
<evidence type="ECO:0000256" key="9">
    <source>
        <dbReference type="SAM" id="Phobius"/>
    </source>
</evidence>
<dbReference type="InterPro" id="IPR033480">
    <property type="entry name" value="sCache_2"/>
</dbReference>
<dbReference type="RefSeq" id="WP_177169713.1">
    <property type="nucleotide sequence ID" value="NZ_FOGV01000017.1"/>
</dbReference>
<keyword evidence="2" id="KW-1003">Cell membrane</keyword>
<evidence type="ECO:0000256" key="1">
    <source>
        <dbReference type="ARBA" id="ARBA00004651"/>
    </source>
</evidence>
<organism evidence="12 13">
    <name type="scientific">Salisediminibacterium halotolerans</name>
    <dbReference type="NCBI Taxonomy" id="517425"/>
    <lineage>
        <taxon>Bacteria</taxon>
        <taxon>Bacillati</taxon>
        <taxon>Bacillota</taxon>
        <taxon>Bacilli</taxon>
        <taxon>Bacillales</taxon>
        <taxon>Bacillaceae</taxon>
        <taxon>Salisediminibacterium</taxon>
    </lineage>
</organism>
<evidence type="ECO:0000313" key="12">
    <source>
        <dbReference type="EMBL" id="SES15325.1"/>
    </source>
</evidence>
<feature type="transmembrane region" description="Helical" evidence="9">
    <location>
        <begin position="197"/>
        <end position="219"/>
    </location>
</feature>
<dbReference type="InterPro" id="IPR003660">
    <property type="entry name" value="HAMP_dom"/>
</dbReference>
<dbReference type="Proteomes" id="UP000199318">
    <property type="component" value="Unassembled WGS sequence"/>
</dbReference>
<keyword evidence="6 8" id="KW-0807">Transducer</keyword>
<comment type="subcellular location">
    <subcellularLocation>
        <location evidence="1">Cell membrane</location>
        <topology evidence="1">Multi-pass membrane protein</topology>
    </subcellularLocation>
</comment>
<comment type="caution">
    <text evidence="12">The sequence shown here is derived from an EMBL/GenBank/DDBJ whole genome shotgun (WGS) entry which is preliminary data.</text>
</comment>
<dbReference type="AlphaFoldDB" id="A0A1H9V0R2"/>
<dbReference type="GO" id="GO:0007165">
    <property type="term" value="P:signal transduction"/>
    <property type="evidence" value="ECO:0007669"/>
    <property type="project" value="UniProtKB-KW"/>
</dbReference>
<dbReference type="PANTHER" id="PTHR32089">
    <property type="entry name" value="METHYL-ACCEPTING CHEMOTAXIS PROTEIN MCPB"/>
    <property type="match status" value="1"/>
</dbReference>
<dbReference type="Pfam" id="PF17200">
    <property type="entry name" value="sCache_2"/>
    <property type="match status" value="1"/>
</dbReference>
<evidence type="ECO:0000259" key="10">
    <source>
        <dbReference type="PROSITE" id="PS50111"/>
    </source>
</evidence>
<dbReference type="STRING" id="1464123.SAMN05444126_11721"/>
<protein>
    <submittedName>
        <fullName evidence="12">Methyl-accepting chemotaxis protein</fullName>
    </submittedName>
</protein>
<feature type="domain" description="HAMP" evidence="11">
    <location>
        <begin position="221"/>
        <end position="274"/>
    </location>
</feature>
<dbReference type="Gene3D" id="1.10.287.950">
    <property type="entry name" value="Methyl-accepting chemotaxis protein"/>
    <property type="match status" value="1"/>
</dbReference>
<proteinExistence type="inferred from homology"/>
<dbReference type="PANTHER" id="PTHR32089:SF112">
    <property type="entry name" value="LYSOZYME-LIKE PROTEIN-RELATED"/>
    <property type="match status" value="1"/>
</dbReference>
<keyword evidence="4 9" id="KW-1133">Transmembrane helix</keyword>
<keyword evidence="5 9" id="KW-0472">Membrane</keyword>
<evidence type="ECO:0000256" key="2">
    <source>
        <dbReference type="ARBA" id="ARBA00022475"/>
    </source>
</evidence>
<dbReference type="Gene3D" id="6.10.340.10">
    <property type="match status" value="1"/>
</dbReference>
<dbReference type="EMBL" id="FOGV01000017">
    <property type="protein sequence ID" value="SES15325.1"/>
    <property type="molecule type" value="Genomic_DNA"/>
</dbReference>
<dbReference type="CDD" id="cd06225">
    <property type="entry name" value="HAMP"/>
    <property type="match status" value="1"/>
</dbReference>
<dbReference type="SMART" id="SM00304">
    <property type="entry name" value="HAMP"/>
    <property type="match status" value="1"/>
</dbReference>
<sequence>MKWLNVRKKLLGISAILLLVPSLIVGGISNYTANESLNDSGEQTIENAVTMALQLIDAMNERVEAGELELEEAQEQVKVYLLGEMDEDGERPINDEIDLGENGYFVIYDEEGTEVAHPTLEGENMWDAQDADGQYLVQDQIEAAQAGGGFTTYSWEFPGDTDRVGEKIMYNDIDPHWDWVVTAGSYMEDYNEASNNILWVIFWTLAGSLLIGTVVIVLFSNHISRPIQAVNQQLQSMSENDLRLDDLPEDRGDEFGQLAANMNTMKANMREMIMRIVDFSGSLASSSEELSASSEETTKATEQVTESIQTISENASDQAEKANGMQEDVLDVSEEIAYIQKNMSGVDKAIEETSGRIEEGKGKLAESSAKIHTIQDKTATVSESINQLGEKSAEIEGILKLITDISEQTNLLALNAAIEAARAGEHGKGFAVVADEVRKLAEQSNHSASNIRQLVSDIQGDIRAAIDVMEENKAEVDEGQRSIEQTGAAFDEIGSSKEQIVDLSGKVSEHIQAANGKTGKVVEAVMATVQSVESSSNEVATVASSSEEQTASMEEVSSASASLAQIAEELNEIVSSFYLDKNNKQDESDTK</sequence>
<dbReference type="PROSITE" id="PS50111">
    <property type="entry name" value="CHEMOTAXIS_TRANSDUC_2"/>
    <property type="match status" value="1"/>
</dbReference>
<dbReference type="PROSITE" id="PS50885">
    <property type="entry name" value="HAMP"/>
    <property type="match status" value="1"/>
</dbReference>
<dbReference type="Pfam" id="PF00672">
    <property type="entry name" value="HAMP"/>
    <property type="match status" value="1"/>
</dbReference>
<gene>
    <name evidence="12" type="ORF">SAMN05444126_11721</name>
</gene>
<keyword evidence="3 9" id="KW-0812">Transmembrane</keyword>
<dbReference type="CDD" id="cd18774">
    <property type="entry name" value="PDC2_HK_sensor"/>
    <property type="match status" value="1"/>
</dbReference>
<name>A0A1H9V0R2_9BACI</name>
<evidence type="ECO:0000256" key="7">
    <source>
        <dbReference type="ARBA" id="ARBA00029447"/>
    </source>
</evidence>
<dbReference type="SUPFAM" id="SSF58104">
    <property type="entry name" value="Methyl-accepting chemotaxis protein (MCP) signaling domain"/>
    <property type="match status" value="1"/>
</dbReference>
<dbReference type="CDD" id="cd11386">
    <property type="entry name" value="MCP_signal"/>
    <property type="match status" value="1"/>
</dbReference>
<accession>A0A1H9V0R2</accession>
<evidence type="ECO:0000256" key="3">
    <source>
        <dbReference type="ARBA" id="ARBA00022692"/>
    </source>
</evidence>
<dbReference type="Pfam" id="PF00015">
    <property type="entry name" value="MCPsignal"/>
    <property type="match status" value="1"/>
</dbReference>